<dbReference type="PANTHER" id="PTHR42693:SF53">
    <property type="entry name" value="ENDO-4-O-SULFATASE"/>
    <property type="match status" value="1"/>
</dbReference>
<dbReference type="PROSITE" id="PS00149">
    <property type="entry name" value="SULFATASE_2"/>
    <property type="match status" value="1"/>
</dbReference>
<keyword evidence="9" id="KW-1185">Reference proteome</keyword>
<dbReference type="InterPro" id="IPR050738">
    <property type="entry name" value="Sulfatase"/>
</dbReference>
<evidence type="ECO:0000256" key="1">
    <source>
        <dbReference type="ARBA" id="ARBA00008779"/>
    </source>
</evidence>
<dbReference type="EMBL" id="CP036426">
    <property type="protein sequence ID" value="QDV37502.1"/>
    <property type="molecule type" value="Genomic_DNA"/>
</dbReference>
<evidence type="ECO:0000313" key="9">
    <source>
        <dbReference type="Proteomes" id="UP000317835"/>
    </source>
</evidence>
<feature type="domain" description="Sulfatase N-terminal" evidence="7">
    <location>
        <begin position="36"/>
        <end position="333"/>
    </location>
</feature>
<comment type="similarity">
    <text evidence="1">Belongs to the sulfatase family.</text>
</comment>
<dbReference type="CDD" id="cd16027">
    <property type="entry name" value="SGSH"/>
    <property type="match status" value="1"/>
</dbReference>
<name>A0A518H9G6_9BACT</name>
<evidence type="ECO:0000313" key="8">
    <source>
        <dbReference type="EMBL" id="QDV37502.1"/>
    </source>
</evidence>
<organism evidence="8 9">
    <name type="scientific">Tautonia plasticadhaerens</name>
    <dbReference type="NCBI Taxonomy" id="2527974"/>
    <lineage>
        <taxon>Bacteria</taxon>
        <taxon>Pseudomonadati</taxon>
        <taxon>Planctomycetota</taxon>
        <taxon>Planctomycetia</taxon>
        <taxon>Isosphaerales</taxon>
        <taxon>Isosphaeraceae</taxon>
        <taxon>Tautonia</taxon>
    </lineage>
</organism>
<dbReference type="RefSeq" id="WP_145275401.1">
    <property type="nucleotide sequence ID" value="NZ_CP036426.1"/>
</dbReference>
<dbReference type="PROSITE" id="PS00523">
    <property type="entry name" value="SULFATASE_1"/>
    <property type="match status" value="1"/>
</dbReference>
<dbReference type="Gene3D" id="3.40.720.10">
    <property type="entry name" value="Alkaline Phosphatase, subunit A"/>
    <property type="match status" value="1"/>
</dbReference>
<dbReference type="InterPro" id="IPR024607">
    <property type="entry name" value="Sulfatase_CS"/>
</dbReference>
<dbReference type="Pfam" id="PF00884">
    <property type="entry name" value="Sulfatase"/>
    <property type="match status" value="1"/>
</dbReference>
<keyword evidence="2" id="KW-0479">Metal-binding</keyword>
<gene>
    <name evidence="8" type="primary">atsA_23</name>
    <name evidence="8" type="ORF">ElP_54420</name>
</gene>
<keyword evidence="6" id="KW-0732">Signal</keyword>
<dbReference type="KEGG" id="tpla:ElP_54420"/>
<dbReference type="EC" id="3.1.6.1" evidence="8"/>
<evidence type="ECO:0000256" key="2">
    <source>
        <dbReference type="ARBA" id="ARBA00022723"/>
    </source>
</evidence>
<dbReference type="InterPro" id="IPR017850">
    <property type="entry name" value="Alkaline_phosphatase_core_sf"/>
</dbReference>
<feature type="signal peptide" evidence="6">
    <location>
        <begin position="1"/>
        <end position="28"/>
    </location>
</feature>
<keyword evidence="3 8" id="KW-0378">Hydrolase</keyword>
<dbReference type="SUPFAM" id="SSF53649">
    <property type="entry name" value="Alkaline phosphatase-like"/>
    <property type="match status" value="1"/>
</dbReference>
<evidence type="ECO:0000259" key="7">
    <source>
        <dbReference type="Pfam" id="PF00884"/>
    </source>
</evidence>
<dbReference type="GO" id="GO:0046872">
    <property type="term" value="F:metal ion binding"/>
    <property type="evidence" value="ECO:0007669"/>
    <property type="project" value="UniProtKB-KW"/>
</dbReference>
<dbReference type="OrthoDB" id="9762324at2"/>
<dbReference type="AlphaFoldDB" id="A0A518H9G6"/>
<accession>A0A518H9G6</accession>
<dbReference type="InterPro" id="IPR000917">
    <property type="entry name" value="Sulfatase_N"/>
</dbReference>
<feature type="region of interest" description="Disordered" evidence="5">
    <location>
        <begin position="150"/>
        <end position="169"/>
    </location>
</feature>
<evidence type="ECO:0000256" key="4">
    <source>
        <dbReference type="ARBA" id="ARBA00022837"/>
    </source>
</evidence>
<evidence type="ECO:0000256" key="5">
    <source>
        <dbReference type="SAM" id="MobiDB-lite"/>
    </source>
</evidence>
<evidence type="ECO:0000256" key="6">
    <source>
        <dbReference type="SAM" id="SignalP"/>
    </source>
</evidence>
<evidence type="ECO:0000256" key="3">
    <source>
        <dbReference type="ARBA" id="ARBA00022801"/>
    </source>
</evidence>
<reference evidence="8 9" key="1">
    <citation type="submission" date="2019-02" db="EMBL/GenBank/DDBJ databases">
        <title>Deep-cultivation of Planctomycetes and their phenomic and genomic characterization uncovers novel biology.</title>
        <authorList>
            <person name="Wiegand S."/>
            <person name="Jogler M."/>
            <person name="Boedeker C."/>
            <person name="Pinto D."/>
            <person name="Vollmers J."/>
            <person name="Rivas-Marin E."/>
            <person name="Kohn T."/>
            <person name="Peeters S.H."/>
            <person name="Heuer A."/>
            <person name="Rast P."/>
            <person name="Oberbeckmann S."/>
            <person name="Bunk B."/>
            <person name="Jeske O."/>
            <person name="Meyerdierks A."/>
            <person name="Storesund J.E."/>
            <person name="Kallscheuer N."/>
            <person name="Luecker S."/>
            <person name="Lage O.M."/>
            <person name="Pohl T."/>
            <person name="Merkel B.J."/>
            <person name="Hornburger P."/>
            <person name="Mueller R.-W."/>
            <person name="Bruemmer F."/>
            <person name="Labrenz M."/>
            <person name="Spormann A.M."/>
            <person name="Op den Camp H."/>
            <person name="Overmann J."/>
            <person name="Amann R."/>
            <person name="Jetten M.S.M."/>
            <person name="Mascher T."/>
            <person name="Medema M.H."/>
            <person name="Devos D.P."/>
            <person name="Kaster A.-K."/>
            <person name="Ovreas L."/>
            <person name="Rohde M."/>
            <person name="Galperin M.Y."/>
            <person name="Jogler C."/>
        </authorList>
    </citation>
    <scope>NUCLEOTIDE SEQUENCE [LARGE SCALE GENOMIC DNA]</scope>
    <source>
        <strain evidence="8 9">ElP</strain>
    </source>
</reference>
<keyword evidence="4" id="KW-0106">Calcium</keyword>
<dbReference type="GO" id="GO:0004065">
    <property type="term" value="F:arylsulfatase activity"/>
    <property type="evidence" value="ECO:0007669"/>
    <property type="project" value="UniProtKB-EC"/>
</dbReference>
<protein>
    <submittedName>
        <fullName evidence="8">Arylsulfatase</fullName>
        <ecNumber evidence="8">3.1.6.1</ecNumber>
    </submittedName>
</protein>
<proteinExistence type="inferred from homology"/>
<dbReference type="PANTHER" id="PTHR42693">
    <property type="entry name" value="ARYLSULFATASE FAMILY MEMBER"/>
    <property type="match status" value="1"/>
</dbReference>
<feature type="chain" id="PRO_5022169817" evidence="6">
    <location>
        <begin position="29"/>
        <end position="511"/>
    </location>
</feature>
<dbReference type="Proteomes" id="UP000317835">
    <property type="component" value="Chromosome"/>
</dbReference>
<feature type="region of interest" description="Disordered" evidence="5">
    <location>
        <begin position="473"/>
        <end position="511"/>
    </location>
</feature>
<sequence length="511" mass="56093" precursor="true">MTIRINSTIASLVPLAALVVLLDRPATAQDGAPSRPNIVLFLADDMAWDDSGAYGHPTIKTPNIDALAREGLRFDRAFLTCSSCSPSRSSLITGRYPHATGAEELHWPLPADQVTFVERLKESGYYTAAAGKWHLGDAVKGRFDEIREADPRGFQLPSGDDAEGEPRRSGTLGFDAAGAVQAGCDQWVPVLRDRPRDRPFFLWLAALDPHRDYREGTIPEPHSPEAMVVPPYLPDTPEVRRDLALYCDEISRLDHHVGQVLDELDRQGVADETLVLFLSDNGRPFPRCKTTVYDSGIRTPLIARWPGRIAPGGESGALLSAVDLAPTLLSIAGLEAGPTFQGRDASALFDDPSASIREFAFAEHNWHDYAARKRAVRSDRYKYIRNDDATMPLTPPADAVRSPTFAELKRLRDEGGLGPDQDACFALPRPAEELYDLDADPHELTNLADDPRHAEVLDAMQAALDSWSAETVDAPPVALSGDEFDRESGKPFPNRRRPRLPRPDLTGSAGR</sequence>